<dbReference type="Proteomes" id="UP001597119">
    <property type="component" value="Unassembled WGS sequence"/>
</dbReference>
<dbReference type="SUPFAM" id="SSF160363">
    <property type="entry name" value="MTH889-like"/>
    <property type="match status" value="1"/>
</dbReference>
<dbReference type="InterPro" id="IPR003831">
    <property type="entry name" value="DUF211"/>
</dbReference>
<dbReference type="PANTHER" id="PTHR42240">
    <property type="entry name" value="DUF211 DOMAIN-CONTAINING PROTEIN"/>
    <property type="match status" value="1"/>
</dbReference>
<evidence type="ECO:0000313" key="1">
    <source>
        <dbReference type="EMBL" id="MFD1587639.1"/>
    </source>
</evidence>
<comment type="caution">
    <text evidence="1">The sequence shown here is derived from an EMBL/GenBank/DDBJ whole genome shotgun (WGS) entry which is preliminary data.</text>
</comment>
<keyword evidence="2" id="KW-1185">Reference proteome</keyword>
<dbReference type="Gene3D" id="3.30.70.1340">
    <property type="entry name" value="MTH889-like domain"/>
    <property type="match status" value="1"/>
</dbReference>
<name>A0ABD6CCR5_9EURY</name>
<organism evidence="1 2">
    <name type="scientific">Halorientalis brevis</name>
    <dbReference type="NCBI Taxonomy" id="1126241"/>
    <lineage>
        <taxon>Archaea</taxon>
        <taxon>Methanobacteriati</taxon>
        <taxon>Methanobacteriota</taxon>
        <taxon>Stenosarchaea group</taxon>
        <taxon>Halobacteria</taxon>
        <taxon>Halobacteriales</taxon>
        <taxon>Haloarculaceae</taxon>
        <taxon>Halorientalis</taxon>
    </lineage>
</organism>
<evidence type="ECO:0000313" key="2">
    <source>
        <dbReference type="Proteomes" id="UP001597119"/>
    </source>
</evidence>
<dbReference type="PANTHER" id="PTHR42240:SF1">
    <property type="entry name" value="DUF211 DOMAIN-CONTAINING PROTEIN"/>
    <property type="match status" value="1"/>
</dbReference>
<dbReference type="EMBL" id="JBHUDJ010000003">
    <property type="protein sequence ID" value="MFD1587639.1"/>
    <property type="molecule type" value="Genomic_DNA"/>
</dbReference>
<gene>
    <name evidence="1" type="ORF">ACFR9U_11640</name>
</gene>
<accession>A0ABD6CCR5</accession>
<proteinExistence type="predicted"/>
<sequence>MAHIRRLVLDVLKPHEPAIPALADGVADAEGVEGVNVTLVEIDREVENVKVTVEGAGIDYDAVTSTVDEFGASVHSIDEFACGDVLVEAGETPQD</sequence>
<protein>
    <submittedName>
        <fullName evidence="1">DUF211 domain-containing protein</fullName>
    </submittedName>
</protein>
<dbReference type="AlphaFoldDB" id="A0ABD6CCR5"/>
<dbReference type="Pfam" id="PF02680">
    <property type="entry name" value="DUF211"/>
    <property type="match status" value="1"/>
</dbReference>
<dbReference type="RefSeq" id="WP_247372380.1">
    <property type="nucleotide sequence ID" value="NZ_JALLGV010000001.1"/>
</dbReference>
<reference evidence="1 2" key="1">
    <citation type="journal article" date="2019" name="Int. J. Syst. Evol. Microbiol.">
        <title>The Global Catalogue of Microorganisms (GCM) 10K type strain sequencing project: providing services to taxonomists for standard genome sequencing and annotation.</title>
        <authorList>
            <consortium name="The Broad Institute Genomics Platform"/>
            <consortium name="The Broad Institute Genome Sequencing Center for Infectious Disease"/>
            <person name="Wu L."/>
            <person name="Ma J."/>
        </authorList>
    </citation>
    <scope>NUCLEOTIDE SEQUENCE [LARGE SCALE GENOMIC DNA]</scope>
    <source>
        <strain evidence="1 2">CGMCC 1.12125</strain>
    </source>
</reference>
<dbReference type="InterPro" id="IPR023129">
    <property type="entry name" value="MTH889-like_dom_sf"/>
</dbReference>